<reference evidence="1" key="2">
    <citation type="journal article" date="2021" name="PeerJ">
        <title>Extensive microbial diversity within the chicken gut microbiome revealed by metagenomics and culture.</title>
        <authorList>
            <person name="Gilroy R."/>
            <person name="Ravi A."/>
            <person name="Getino M."/>
            <person name="Pursley I."/>
            <person name="Horton D.L."/>
            <person name="Alikhan N.F."/>
            <person name="Baker D."/>
            <person name="Gharbi K."/>
            <person name="Hall N."/>
            <person name="Watson M."/>
            <person name="Adriaenssens E.M."/>
            <person name="Foster-Nyarko E."/>
            <person name="Jarju S."/>
            <person name="Secka A."/>
            <person name="Antonio M."/>
            <person name="Oren A."/>
            <person name="Chaudhuri R.R."/>
            <person name="La Ragione R."/>
            <person name="Hildebrand F."/>
            <person name="Pallen M.J."/>
        </authorList>
    </citation>
    <scope>NUCLEOTIDE SEQUENCE</scope>
    <source>
        <strain evidence="1">13766</strain>
    </source>
</reference>
<proteinExistence type="predicted"/>
<dbReference type="Gene3D" id="3.40.50.300">
    <property type="entry name" value="P-loop containing nucleotide triphosphate hydrolases"/>
    <property type="match status" value="1"/>
</dbReference>
<accession>A0A9D1G1C2</accession>
<dbReference type="AlphaFoldDB" id="A0A9D1G1C2"/>
<dbReference type="InterPro" id="IPR027417">
    <property type="entry name" value="P-loop_NTPase"/>
</dbReference>
<sequence>MNTLNALRIHMRRYPQSEPQDWIKLLYQGEFGPGHFAETGAVLARLKGEMAALSPREDQPLFEPIGNGYARLHLAAAKKAGLHPETICGLFCYAANHAHGSMEAFHHCLDALPALAKTDRADELRARIAAYKAQGCPSTHHSARYAAAYQPAYRLVPQAAAQFAEVFLRIDALRASQPHVIVSVDGNCASGKSTLSALLAEVYAARLIRVDDFFVPPEQKTPERMATPGGNVDYERFWTAIGAHLHDEAPFAYRPYNCFTGALDAPVTVLPNRLTIVDGVYGQHPTLRHLYDLKIVLSIDPARQSARLLKRNGEALHKRFIAEWIPLEELYLTGTHARERADLVYSV</sequence>
<dbReference type="Proteomes" id="UP000824140">
    <property type="component" value="Unassembled WGS sequence"/>
</dbReference>
<reference evidence="1" key="1">
    <citation type="submission" date="2020-10" db="EMBL/GenBank/DDBJ databases">
        <authorList>
            <person name="Gilroy R."/>
        </authorList>
    </citation>
    <scope>NUCLEOTIDE SEQUENCE</scope>
    <source>
        <strain evidence="1">13766</strain>
    </source>
</reference>
<evidence type="ECO:0000313" key="1">
    <source>
        <dbReference type="EMBL" id="HIS93289.1"/>
    </source>
</evidence>
<comment type="caution">
    <text evidence="1">The sequence shown here is derived from an EMBL/GenBank/DDBJ whole genome shotgun (WGS) entry which is preliminary data.</text>
</comment>
<name>A0A9D1G1C2_9FIRM</name>
<evidence type="ECO:0008006" key="3">
    <source>
        <dbReference type="Google" id="ProtNLM"/>
    </source>
</evidence>
<dbReference type="EMBL" id="DVJN01000191">
    <property type="protein sequence ID" value="HIS93289.1"/>
    <property type="molecule type" value="Genomic_DNA"/>
</dbReference>
<protein>
    <recommendedName>
        <fullName evidence="3">Uridine kinase</fullName>
    </recommendedName>
</protein>
<gene>
    <name evidence="1" type="ORF">IAA84_09765</name>
</gene>
<organism evidence="1 2">
    <name type="scientific">Candidatus Alectryocaccomicrobium excrementavium</name>
    <dbReference type="NCBI Taxonomy" id="2840668"/>
    <lineage>
        <taxon>Bacteria</taxon>
        <taxon>Bacillati</taxon>
        <taxon>Bacillota</taxon>
        <taxon>Clostridia</taxon>
        <taxon>Candidatus Alectryocaccomicrobium</taxon>
    </lineage>
</organism>
<evidence type="ECO:0000313" key="2">
    <source>
        <dbReference type="Proteomes" id="UP000824140"/>
    </source>
</evidence>
<dbReference type="SUPFAM" id="SSF52540">
    <property type="entry name" value="P-loop containing nucleoside triphosphate hydrolases"/>
    <property type="match status" value="1"/>
</dbReference>